<comment type="similarity">
    <text evidence="1">Belongs to the short-chain dehydrogenases/reductases (SDR) family.</text>
</comment>
<accession>A0A381VJ77</accession>
<dbReference type="InterPro" id="IPR036291">
    <property type="entry name" value="NAD(P)-bd_dom_sf"/>
</dbReference>
<keyword evidence="4" id="KW-0443">Lipid metabolism</keyword>
<dbReference type="EMBL" id="UINC01008977">
    <property type="protein sequence ID" value="SVA40342.1"/>
    <property type="molecule type" value="Genomic_DNA"/>
</dbReference>
<name>A0A381VJ77_9ZZZZ</name>
<organism evidence="5">
    <name type="scientific">marine metagenome</name>
    <dbReference type="NCBI Taxonomy" id="408172"/>
    <lineage>
        <taxon>unclassified sequences</taxon>
        <taxon>metagenomes</taxon>
        <taxon>ecological metagenomes</taxon>
    </lineage>
</organism>
<dbReference type="PRINTS" id="PR00081">
    <property type="entry name" value="GDHRDH"/>
</dbReference>
<dbReference type="SUPFAM" id="SSF51735">
    <property type="entry name" value="NAD(P)-binding Rossmann-fold domains"/>
    <property type="match status" value="1"/>
</dbReference>
<dbReference type="PRINTS" id="PR00080">
    <property type="entry name" value="SDRFAMILY"/>
</dbReference>
<evidence type="ECO:0000313" key="5">
    <source>
        <dbReference type="EMBL" id="SVA40342.1"/>
    </source>
</evidence>
<protein>
    <recommendedName>
        <fullName evidence="6">Cyclopentanol dehydrogenase</fullName>
    </recommendedName>
</protein>
<dbReference type="NCBIfam" id="NF005559">
    <property type="entry name" value="PRK07231.1"/>
    <property type="match status" value="1"/>
</dbReference>
<dbReference type="FunFam" id="3.40.50.720:FF:000084">
    <property type="entry name" value="Short-chain dehydrogenase reductase"/>
    <property type="match status" value="1"/>
</dbReference>
<evidence type="ECO:0008006" key="6">
    <source>
        <dbReference type="Google" id="ProtNLM"/>
    </source>
</evidence>
<proteinExistence type="inferred from homology"/>
<keyword evidence="3" id="KW-0520">NAD</keyword>
<evidence type="ECO:0000256" key="3">
    <source>
        <dbReference type="ARBA" id="ARBA00023027"/>
    </source>
</evidence>
<dbReference type="PROSITE" id="PS00061">
    <property type="entry name" value="ADH_SHORT"/>
    <property type="match status" value="1"/>
</dbReference>
<dbReference type="InterPro" id="IPR020904">
    <property type="entry name" value="Sc_DH/Rdtase_CS"/>
</dbReference>
<evidence type="ECO:0000256" key="1">
    <source>
        <dbReference type="ARBA" id="ARBA00006484"/>
    </source>
</evidence>
<evidence type="ECO:0000256" key="2">
    <source>
        <dbReference type="ARBA" id="ARBA00023002"/>
    </source>
</evidence>
<dbReference type="PANTHER" id="PTHR43180:SF28">
    <property type="entry name" value="NAD(P)-BINDING ROSSMANN-FOLD SUPERFAMILY PROTEIN"/>
    <property type="match status" value="1"/>
</dbReference>
<keyword evidence="2" id="KW-0560">Oxidoreductase</keyword>
<dbReference type="InterPro" id="IPR002347">
    <property type="entry name" value="SDR_fam"/>
</dbReference>
<gene>
    <name evidence="5" type="ORF">METZ01_LOCUS93196</name>
</gene>
<dbReference type="PANTHER" id="PTHR43180">
    <property type="entry name" value="3-OXOACYL-(ACYL-CARRIER-PROTEIN) REDUCTASE (AFU_ORTHOLOGUE AFUA_6G11210)"/>
    <property type="match status" value="1"/>
</dbReference>
<dbReference type="Gene3D" id="3.40.50.720">
    <property type="entry name" value="NAD(P)-binding Rossmann-like Domain"/>
    <property type="match status" value="1"/>
</dbReference>
<dbReference type="GO" id="GO:0006629">
    <property type="term" value="P:lipid metabolic process"/>
    <property type="evidence" value="ECO:0007669"/>
    <property type="project" value="UniProtKB-KW"/>
</dbReference>
<evidence type="ECO:0000256" key="4">
    <source>
        <dbReference type="ARBA" id="ARBA00023098"/>
    </source>
</evidence>
<sequence length="249" mass="25844">MRLEGKVALITGAAHGMGAEEARLFAREGAKVAIADIREEDAHKVEAEIAEAGGKAMVIILDVTQESQWEGSVASVVARFGKLDILVNNAGISGSGERDPSSTDAWNRLMDVNAKSVFLGMKHAIPEMVNAGGGAIVNISSISGFVGQEAIHPGYNASKGAVRLVTKAAAVQHAKSGIRVNSVHPGMLPPMLTSFQAGDPAREAMNAAVPMGREGKPIEVANAVLFLASDEASYITGTELLVDGGFTAK</sequence>
<dbReference type="GO" id="GO:0016491">
    <property type="term" value="F:oxidoreductase activity"/>
    <property type="evidence" value="ECO:0007669"/>
    <property type="project" value="UniProtKB-KW"/>
</dbReference>
<dbReference type="Pfam" id="PF13561">
    <property type="entry name" value="adh_short_C2"/>
    <property type="match status" value="1"/>
</dbReference>
<reference evidence="5" key="1">
    <citation type="submission" date="2018-05" db="EMBL/GenBank/DDBJ databases">
        <authorList>
            <person name="Lanie J.A."/>
            <person name="Ng W.-L."/>
            <person name="Kazmierczak K.M."/>
            <person name="Andrzejewski T.M."/>
            <person name="Davidsen T.M."/>
            <person name="Wayne K.J."/>
            <person name="Tettelin H."/>
            <person name="Glass J.I."/>
            <person name="Rusch D."/>
            <person name="Podicherti R."/>
            <person name="Tsui H.-C.T."/>
            <person name="Winkler M.E."/>
        </authorList>
    </citation>
    <scope>NUCLEOTIDE SEQUENCE</scope>
</reference>
<dbReference type="AlphaFoldDB" id="A0A381VJ77"/>